<dbReference type="AlphaFoldDB" id="A0A2P6NP12"/>
<accession>A0A2P6NP12</accession>
<keyword evidence="3" id="KW-1185">Reference proteome</keyword>
<sequence>MKPIILLIGLVGVCCAQNYLCVPFANATALPNYNTSICYTTGYVSNFSNNSQVIYNPTQGQAQAYWNSTQSESSCYSTYAQRVNTNTFQGDCKAKFIKMCCALNLPVCDNNRSRLLPPKSLCQEADSACGFTLLDDNGNNFCNNKQAFAQPSPALRVVGTLLMLLFGLSLV</sequence>
<evidence type="ECO:0000313" key="2">
    <source>
        <dbReference type="EMBL" id="PRP85638.1"/>
    </source>
</evidence>
<proteinExistence type="predicted"/>
<protein>
    <recommendedName>
        <fullName evidence="4">FZ domain-containing protein</fullName>
    </recommendedName>
</protein>
<dbReference type="EMBL" id="MDYQ01000042">
    <property type="protein sequence ID" value="PRP85638.1"/>
    <property type="molecule type" value="Genomic_DNA"/>
</dbReference>
<dbReference type="InterPro" id="IPR036790">
    <property type="entry name" value="Frizzled_dom_sf"/>
</dbReference>
<feature type="signal peptide" evidence="1">
    <location>
        <begin position="1"/>
        <end position="16"/>
    </location>
</feature>
<feature type="chain" id="PRO_5015162468" description="FZ domain-containing protein" evidence="1">
    <location>
        <begin position="17"/>
        <end position="171"/>
    </location>
</feature>
<keyword evidence="1" id="KW-0732">Signal</keyword>
<comment type="caution">
    <text evidence="2">The sequence shown here is derived from an EMBL/GenBank/DDBJ whole genome shotgun (WGS) entry which is preliminary data.</text>
</comment>
<reference evidence="2 3" key="1">
    <citation type="journal article" date="2018" name="Genome Biol. Evol.">
        <title>Multiple Roots of Fruiting Body Formation in Amoebozoa.</title>
        <authorList>
            <person name="Hillmann F."/>
            <person name="Forbes G."/>
            <person name="Novohradska S."/>
            <person name="Ferling I."/>
            <person name="Riege K."/>
            <person name="Groth M."/>
            <person name="Westermann M."/>
            <person name="Marz M."/>
            <person name="Spaller T."/>
            <person name="Winckler T."/>
            <person name="Schaap P."/>
            <person name="Glockner G."/>
        </authorList>
    </citation>
    <scope>NUCLEOTIDE SEQUENCE [LARGE SCALE GENOMIC DNA]</scope>
    <source>
        <strain evidence="2 3">Jena</strain>
    </source>
</reference>
<gene>
    <name evidence="2" type="ORF">PROFUN_06427</name>
</gene>
<dbReference type="InParanoid" id="A0A2P6NP12"/>
<dbReference type="Proteomes" id="UP000241769">
    <property type="component" value="Unassembled WGS sequence"/>
</dbReference>
<evidence type="ECO:0000313" key="3">
    <source>
        <dbReference type="Proteomes" id="UP000241769"/>
    </source>
</evidence>
<dbReference type="Gene3D" id="1.10.2000.10">
    <property type="entry name" value="Frizzled cysteine-rich domain"/>
    <property type="match status" value="1"/>
</dbReference>
<evidence type="ECO:0008006" key="4">
    <source>
        <dbReference type="Google" id="ProtNLM"/>
    </source>
</evidence>
<organism evidence="2 3">
    <name type="scientific">Planoprotostelium fungivorum</name>
    <dbReference type="NCBI Taxonomy" id="1890364"/>
    <lineage>
        <taxon>Eukaryota</taxon>
        <taxon>Amoebozoa</taxon>
        <taxon>Evosea</taxon>
        <taxon>Variosea</taxon>
        <taxon>Cavosteliida</taxon>
        <taxon>Cavosteliaceae</taxon>
        <taxon>Planoprotostelium</taxon>
    </lineage>
</organism>
<evidence type="ECO:0000256" key="1">
    <source>
        <dbReference type="SAM" id="SignalP"/>
    </source>
</evidence>
<name>A0A2P6NP12_9EUKA</name>